<evidence type="ECO:0000259" key="7">
    <source>
        <dbReference type="Pfam" id="PF17827"/>
    </source>
</evidence>
<dbReference type="NCBIfam" id="TIGR00536">
    <property type="entry name" value="hemK_fam"/>
    <property type="match status" value="1"/>
</dbReference>
<sequence length="272" mass="28791">MRFAEAGLPTPDLDASLLLEFAAGITVLSRMREPDLPVGSKAAMGFEVCVARRLRREPVHRIIGQREFYGLPLGLNKETLVPRPDTETLVDLVMPLVESTVAGNAVCRILDIGTGSGAIALALLANVQGAVAVGSDISRGALTIAERNAAQLGLGDRFEAVVSNWFENISGTFDLIVSNPPYIRSGEIAALDPDVRDYDPLAALDGGGDGLNAYGVLAARAAAHLTDNGAVAVEIGHDQKRDVLTLFEAAGMRKSGEKCDFSGHDRALIFVK</sequence>
<dbReference type="GO" id="GO:0003676">
    <property type="term" value="F:nucleic acid binding"/>
    <property type="evidence" value="ECO:0007669"/>
    <property type="project" value="InterPro"/>
</dbReference>
<dbReference type="InterPro" id="IPR002052">
    <property type="entry name" value="DNA_methylase_N6_adenine_CS"/>
</dbReference>
<dbReference type="EMBL" id="SJST01000004">
    <property type="protein sequence ID" value="TCD13897.1"/>
    <property type="molecule type" value="Genomic_DNA"/>
</dbReference>
<keyword evidence="9" id="KW-1185">Reference proteome</keyword>
<evidence type="ECO:0000256" key="2">
    <source>
        <dbReference type="ARBA" id="ARBA00022679"/>
    </source>
</evidence>
<proteinExistence type="inferred from homology"/>
<evidence type="ECO:0000313" key="8">
    <source>
        <dbReference type="EMBL" id="TCD13897.1"/>
    </source>
</evidence>
<dbReference type="PRINTS" id="PR00507">
    <property type="entry name" value="N12N6MTFRASE"/>
</dbReference>
<dbReference type="HAMAP" id="MF_02126">
    <property type="entry name" value="RF_methyltr_PrmC"/>
    <property type="match status" value="1"/>
</dbReference>
<dbReference type="InterPro" id="IPR040758">
    <property type="entry name" value="PrmC_N"/>
</dbReference>
<dbReference type="CDD" id="cd02440">
    <property type="entry name" value="AdoMet_MTases"/>
    <property type="match status" value="1"/>
</dbReference>
<keyword evidence="1 5" id="KW-0489">Methyltransferase</keyword>
<dbReference type="Proteomes" id="UP000291301">
    <property type="component" value="Unassembled WGS sequence"/>
</dbReference>
<gene>
    <name evidence="5 8" type="primary">prmC</name>
    <name evidence="8" type="ORF">E0D97_11370</name>
</gene>
<dbReference type="OrthoDB" id="9800643at2"/>
<dbReference type="InterPro" id="IPR007848">
    <property type="entry name" value="Small_mtfrase_dom"/>
</dbReference>
<organism evidence="8 9">
    <name type="scientific">Oricola cellulosilytica</name>
    <dbReference type="NCBI Taxonomy" id="1429082"/>
    <lineage>
        <taxon>Bacteria</taxon>
        <taxon>Pseudomonadati</taxon>
        <taxon>Pseudomonadota</taxon>
        <taxon>Alphaproteobacteria</taxon>
        <taxon>Hyphomicrobiales</taxon>
        <taxon>Ahrensiaceae</taxon>
        <taxon>Oricola</taxon>
    </lineage>
</organism>
<evidence type="ECO:0000256" key="1">
    <source>
        <dbReference type="ARBA" id="ARBA00022603"/>
    </source>
</evidence>
<dbReference type="Pfam" id="PF05175">
    <property type="entry name" value="MTS"/>
    <property type="match status" value="1"/>
</dbReference>
<dbReference type="InterPro" id="IPR019874">
    <property type="entry name" value="RF_methyltr_PrmC"/>
</dbReference>
<evidence type="ECO:0000256" key="4">
    <source>
        <dbReference type="ARBA" id="ARBA00048391"/>
    </source>
</evidence>
<dbReference type="AlphaFoldDB" id="A0A4R0PC13"/>
<feature type="binding site" evidence="5">
    <location>
        <position position="165"/>
    </location>
    <ligand>
        <name>S-adenosyl-L-methionine</name>
        <dbReference type="ChEBI" id="CHEBI:59789"/>
    </ligand>
</feature>
<dbReference type="PANTHER" id="PTHR18895:SF74">
    <property type="entry name" value="MTRF1L RELEASE FACTOR GLUTAMINE METHYLTRANSFERASE"/>
    <property type="match status" value="1"/>
</dbReference>
<evidence type="ECO:0000256" key="5">
    <source>
        <dbReference type="HAMAP-Rule" id="MF_02126"/>
    </source>
</evidence>
<comment type="function">
    <text evidence="5">Methylates the class 1 translation termination release factors RF1/PrfA and RF2/PrfB on the glutamine residue of the universally conserved GGQ motif.</text>
</comment>
<reference evidence="8 9" key="1">
    <citation type="journal article" date="2015" name="Antonie Van Leeuwenhoek">
        <title>Oricola cellulosilytica gen. nov., sp. nov., a cellulose-degrading bacterium of the family Phyllobacteriaceae isolated from surface seashore water, and emended descriptions of Mesorhizobium loti and Phyllobacterium myrsinacearum.</title>
        <authorList>
            <person name="Hameed A."/>
            <person name="Shahina M."/>
            <person name="Lai W.A."/>
            <person name="Lin S.Y."/>
            <person name="Young L.S."/>
            <person name="Liu Y.C."/>
            <person name="Hsu Y.H."/>
            <person name="Young C.C."/>
        </authorList>
    </citation>
    <scope>NUCLEOTIDE SEQUENCE [LARGE SCALE GENOMIC DNA]</scope>
    <source>
        <strain evidence="8 9">KCTC 52183</strain>
    </source>
</reference>
<dbReference type="PANTHER" id="PTHR18895">
    <property type="entry name" value="HEMK METHYLTRANSFERASE"/>
    <property type="match status" value="1"/>
</dbReference>
<protein>
    <recommendedName>
        <fullName evidence="5">Release factor glutamine methyltransferase</fullName>
        <shortName evidence="5">RF MTase</shortName>
        <ecNumber evidence="5">2.1.1.297</ecNumber>
    </recommendedName>
    <alternativeName>
        <fullName evidence="5">N5-glutamine methyltransferase PrmC</fullName>
    </alternativeName>
    <alternativeName>
        <fullName evidence="5">Protein-(glutamine-N5) MTase PrmC</fullName>
    </alternativeName>
    <alternativeName>
        <fullName evidence="5">Protein-glutamine N-methyltransferase PrmC</fullName>
    </alternativeName>
</protein>
<dbReference type="NCBIfam" id="TIGR03534">
    <property type="entry name" value="RF_mod_PrmC"/>
    <property type="match status" value="1"/>
</dbReference>
<dbReference type="EC" id="2.1.1.297" evidence="5"/>
<evidence type="ECO:0000256" key="3">
    <source>
        <dbReference type="ARBA" id="ARBA00022691"/>
    </source>
</evidence>
<keyword evidence="3 5" id="KW-0949">S-adenosyl-L-methionine</keyword>
<feature type="binding site" evidence="5">
    <location>
        <position position="179"/>
    </location>
    <ligand>
        <name>S-adenosyl-L-methionine</name>
        <dbReference type="ChEBI" id="CHEBI:59789"/>
    </ligand>
</feature>
<accession>A0A4R0PC13</accession>
<dbReference type="PROSITE" id="PS00092">
    <property type="entry name" value="N6_MTASE"/>
    <property type="match status" value="1"/>
</dbReference>
<comment type="similarity">
    <text evidence="5">Belongs to the protein N5-glutamine methyltransferase family. PrmC subfamily.</text>
</comment>
<evidence type="ECO:0000313" key="9">
    <source>
        <dbReference type="Proteomes" id="UP000291301"/>
    </source>
</evidence>
<dbReference type="InterPro" id="IPR050320">
    <property type="entry name" value="N5-glutamine_MTase"/>
</dbReference>
<feature type="binding site" evidence="5">
    <location>
        <position position="136"/>
    </location>
    <ligand>
        <name>S-adenosyl-L-methionine</name>
        <dbReference type="ChEBI" id="CHEBI:59789"/>
    </ligand>
</feature>
<feature type="binding site" evidence="5">
    <location>
        <begin position="179"/>
        <end position="182"/>
    </location>
    <ligand>
        <name>substrate</name>
    </ligand>
</feature>
<name>A0A4R0PC13_9HYPH</name>
<dbReference type="GO" id="GO:0032259">
    <property type="term" value="P:methylation"/>
    <property type="evidence" value="ECO:0007669"/>
    <property type="project" value="UniProtKB-KW"/>
</dbReference>
<feature type="domain" description="Release factor glutamine methyltransferase N-terminal" evidence="7">
    <location>
        <begin position="2"/>
        <end position="64"/>
    </location>
</feature>
<feature type="domain" description="Methyltransferase small" evidence="6">
    <location>
        <begin position="104"/>
        <end position="185"/>
    </location>
</feature>
<feature type="binding site" evidence="5">
    <location>
        <begin position="113"/>
        <end position="117"/>
    </location>
    <ligand>
        <name>S-adenosyl-L-methionine</name>
        <dbReference type="ChEBI" id="CHEBI:59789"/>
    </ligand>
</feature>
<dbReference type="SUPFAM" id="SSF53335">
    <property type="entry name" value="S-adenosyl-L-methionine-dependent methyltransferases"/>
    <property type="match status" value="1"/>
</dbReference>
<keyword evidence="2 5" id="KW-0808">Transferase</keyword>
<dbReference type="Pfam" id="PF17827">
    <property type="entry name" value="PrmC_N"/>
    <property type="match status" value="1"/>
</dbReference>
<dbReference type="GO" id="GO:0102559">
    <property type="term" value="F:peptide chain release factor N(5)-glutamine methyltransferase activity"/>
    <property type="evidence" value="ECO:0007669"/>
    <property type="project" value="UniProtKB-EC"/>
</dbReference>
<dbReference type="Gene3D" id="1.10.8.10">
    <property type="entry name" value="DNA helicase RuvA subunit, C-terminal domain"/>
    <property type="match status" value="1"/>
</dbReference>
<evidence type="ECO:0000259" key="6">
    <source>
        <dbReference type="Pfam" id="PF05175"/>
    </source>
</evidence>
<comment type="catalytic activity">
    <reaction evidence="4 5">
        <text>L-glutaminyl-[peptide chain release factor] + S-adenosyl-L-methionine = N(5)-methyl-L-glutaminyl-[peptide chain release factor] + S-adenosyl-L-homocysteine + H(+)</text>
        <dbReference type="Rhea" id="RHEA:42896"/>
        <dbReference type="Rhea" id="RHEA-COMP:10271"/>
        <dbReference type="Rhea" id="RHEA-COMP:10272"/>
        <dbReference type="ChEBI" id="CHEBI:15378"/>
        <dbReference type="ChEBI" id="CHEBI:30011"/>
        <dbReference type="ChEBI" id="CHEBI:57856"/>
        <dbReference type="ChEBI" id="CHEBI:59789"/>
        <dbReference type="ChEBI" id="CHEBI:61891"/>
        <dbReference type="EC" id="2.1.1.297"/>
    </reaction>
</comment>
<dbReference type="Gene3D" id="3.40.50.150">
    <property type="entry name" value="Vaccinia Virus protein VP39"/>
    <property type="match status" value="1"/>
</dbReference>
<dbReference type="InterPro" id="IPR029063">
    <property type="entry name" value="SAM-dependent_MTases_sf"/>
</dbReference>
<comment type="caution">
    <text evidence="8">The sequence shown here is derived from an EMBL/GenBank/DDBJ whole genome shotgun (WGS) entry which is preliminary data.</text>
</comment>
<dbReference type="InterPro" id="IPR004556">
    <property type="entry name" value="HemK-like"/>
</dbReference>